<gene>
    <name evidence="2" type="ORF">BSTOLATCC_MIC63952</name>
</gene>
<evidence type="ECO:0000256" key="1">
    <source>
        <dbReference type="SAM" id="MobiDB-lite"/>
    </source>
</evidence>
<feature type="region of interest" description="Disordered" evidence="1">
    <location>
        <begin position="179"/>
        <end position="226"/>
    </location>
</feature>
<protein>
    <recommendedName>
        <fullName evidence="4">PAF1-like protein</fullName>
    </recommendedName>
</protein>
<accession>A0AAU9KID8</accession>
<keyword evidence="3" id="KW-1185">Reference proteome</keyword>
<dbReference type="Pfam" id="PF04004">
    <property type="entry name" value="Leo1"/>
    <property type="match status" value="1"/>
</dbReference>
<evidence type="ECO:0000313" key="3">
    <source>
        <dbReference type="Proteomes" id="UP001162131"/>
    </source>
</evidence>
<proteinExistence type="predicted"/>
<dbReference type="GO" id="GO:0032968">
    <property type="term" value="P:positive regulation of transcription elongation by RNA polymerase II"/>
    <property type="evidence" value="ECO:0007669"/>
    <property type="project" value="TreeGrafter"/>
</dbReference>
<dbReference type="GO" id="GO:0016593">
    <property type="term" value="C:Cdc73/Paf1 complex"/>
    <property type="evidence" value="ECO:0007669"/>
    <property type="project" value="InterPro"/>
</dbReference>
<dbReference type="Proteomes" id="UP001162131">
    <property type="component" value="Unassembled WGS sequence"/>
</dbReference>
<organism evidence="2 3">
    <name type="scientific">Blepharisma stoltei</name>
    <dbReference type="NCBI Taxonomy" id="1481888"/>
    <lineage>
        <taxon>Eukaryota</taxon>
        <taxon>Sar</taxon>
        <taxon>Alveolata</taxon>
        <taxon>Ciliophora</taxon>
        <taxon>Postciliodesmatophora</taxon>
        <taxon>Heterotrichea</taxon>
        <taxon>Heterotrichida</taxon>
        <taxon>Blepharismidae</taxon>
        <taxon>Blepharisma</taxon>
    </lineage>
</organism>
<feature type="compositionally biased region" description="Basic and acidic residues" evidence="1">
    <location>
        <begin position="179"/>
        <end position="188"/>
    </location>
</feature>
<dbReference type="InterPro" id="IPR007149">
    <property type="entry name" value="Leo1"/>
</dbReference>
<reference evidence="2" key="1">
    <citation type="submission" date="2021-09" db="EMBL/GenBank/DDBJ databases">
        <authorList>
            <consortium name="AG Swart"/>
            <person name="Singh M."/>
            <person name="Singh A."/>
            <person name="Seah K."/>
            <person name="Emmerich C."/>
        </authorList>
    </citation>
    <scope>NUCLEOTIDE SEQUENCE</scope>
    <source>
        <strain evidence="2">ATCC30299</strain>
    </source>
</reference>
<dbReference type="EMBL" id="CAJZBQ010000062">
    <property type="protein sequence ID" value="CAG9335480.1"/>
    <property type="molecule type" value="Genomic_DNA"/>
</dbReference>
<evidence type="ECO:0000313" key="2">
    <source>
        <dbReference type="EMBL" id="CAG9335480.1"/>
    </source>
</evidence>
<dbReference type="GO" id="GO:1990269">
    <property type="term" value="F:RNA polymerase II C-terminal domain phosphoserine binding"/>
    <property type="evidence" value="ECO:0007669"/>
    <property type="project" value="TreeGrafter"/>
</dbReference>
<name>A0AAU9KID8_9CILI</name>
<dbReference type="GO" id="GO:0006368">
    <property type="term" value="P:transcription elongation by RNA polymerase II"/>
    <property type="evidence" value="ECO:0007669"/>
    <property type="project" value="InterPro"/>
</dbReference>
<sequence length="226" mass="26263">METIPKSVCEKKNKPVFLAKLGNVMSVQPKKFDPSTYTLENPIMYTDEQGKKQVKGCYLGSYIRWRQDENGQMQSNAKLVKWEDGSYTMFIGSDAFEVTQTENPHTYSYLRIKDMYVEQQEASNKLMFKPCSIKHQSHIRKLESTLNPAKTMQVIHSFANHELKKKHLEQQIEMKIRAKEKEDQKKASQELNEDFIEEGASISEEEDIENFTSSENSSMDEDENII</sequence>
<evidence type="ECO:0008006" key="4">
    <source>
        <dbReference type="Google" id="ProtNLM"/>
    </source>
</evidence>
<dbReference type="PANTHER" id="PTHR23146:SF0">
    <property type="entry name" value="RNA POLYMERASE-ASSOCIATED PROTEIN LEO1"/>
    <property type="match status" value="1"/>
</dbReference>
<dbReference type="PANTHER" id="PTHR23146">
    <property type="entry name" value="LEO1 PROTEIN"/>
    <property type="match status" value="1"/>
</dbReference>
<feature type="compositionally biased region" description="Acidic residues" evidence="1">
    <location>
        <begin position="191"/>
        <end position="209"/>
    </location>
</feature>
<comment type="caution">
    <text evidence="2">The sequence shown here is derived from an EMBL/GenBank/DDBJ whole genome shotgun (WGS) entry which is preliminary data.</text>
</comment>
<dbReference type="AlphaFoldDB" id="A0AAU9KID8"/>